<gene>
    <name evidence="3" type="ORF">SAMN05421578_113143</name>
</gene>
<dbReference type="PANTHER" id="PTHR32305">
    <property type="match status" value="1"/>
</dbReference>
<organism evidence="3 4">
    <name type="scientific">Paenibacillus macquariensis</name>
    <dbReference type="NCBI Taxonomy" id="948756"/>
    <lineage>
        <taxon>Bacteria</taxon>
        <taxon>Bacillati</taxon>
        <taxon>Bacillota</taxon>
        <taxon>Bacilli</taxon>
        <taxon>Bacillales</taxon>
        <taxon>Paenibacillaceae</taxon>
        <taxon>Paenibacillus</taxon>
    </lineage>
</organism>
<keyword evidence="2" id="KW-0472">Membrane</keyword>
<keyword evidence="2" id="KW-0812">Transmembrane</keyword>
<accession>A0ABY1K8U4</accession>
<protein>
    <submittedName>
        <fullName evidence="3">RHS repeat-associated core domain-containing protein</fullName>
    </submittedName>
</protein>
<evidence type="ECO:0000313" key="3">
    <source>
        <dbReference type="EMBL" id="SIR42526.1"/>
    </source>
</evidence>
<dbReference type="Gene3D" id="2.180.10.10">
    <property type="entry name" value="RHS repeat-associated core"/>
    <property type="match status" value="1"/>
</dbReference>
<dbReference type="InterPro" id="IPR050708">
    <property type="entry name" value="T6SS_VgrG/RHS"/>
</dbReference>
<feature type="transmembrane region" description="Helical" evidence="2">
    <location>
        <begin position="104"/>
        <end position="128"/>
    </location>
</feature>
<dbReference type="Proteomes" id="UP000186666">
    <property type="component" value="Unassembled WGS sequence"/>
</dbReference>
<keyword evidence="2" id="KW-1133">Transmembrane helix</keyword>
<dbReference type="PANTHER" id="PTHR32305:SF15">
    <property type="entry name" value="PROTEIN RHSA-RELATED"/>
    <property type="match status" value="1"/>
</dbReference>
<dbReference type="InterPro" id="IPR022385">
    <property type="entry name" value="Rhs_assc_core"/>
</dbReference>
<evidence type="ECO:0000256" key="2">
    <source>
        <dbReference type="SAM" id="Phobius"/>
    </source>
</evidence>
<feature type="transmembrane region" description="Helical" evidence="2">
    <location>
        <begin position="59"/>
        <end position="83"/>
    </location>
</feature>
<comment type="caution">
    <text evidence="3">The sequence shown here is derived from an EMBL/GenBank/DDBJ whole genome shotgun (WGS) entry which is preliminary data.</text>
</comment>
<proteinExistence type="predicted"/>
<sequence>MYDSETGLYYQRARYYDPSIGRFINKDRFEGDITNPLTLNQYGYVHNNPLTFIDPTGHFVWFATAAIGALVGRGISGASNVVSQLKSNGWNVKKTVQKFNKKELAISVGSGIVSGVLAGSGIGLLGSIGANAVISATSYAATQKVNHQKIGYADLAFNATIGGIAGKMGGAGALTKQVKAYASGVKAALTQSGRAANKMMVESAAYKSLKTNISRTGLTSTFSTASSIAYSYKSSLSKSHSSPSKPTRSTSNKHSYSY</sequence>
<name>A0ABY1K8U4_9BACL</name>
<keyword evidence="4" id="KW-1185">Reference proteome</keyword>
<evidence type="ECO:0000313" key="4">
    <source>
        <dbReference type="Proteomes" id="UP000186666"/>
    </source>
</evidence>
<feature type="region of interest" description="Disordered" evidence="1">
    <location>
        <begin position="235"/>
        <end position="258"/>
    </location>
</feature>
<dbReference type="EMBL" id="FTNK01000013">
    <property type="protein sequence ID" value="SIR42526.1"/>
    <property type="molecule type" value="Genomic_DNA"/>
</dbReference>
<dbReference type="NCBIfam" id="TIGR03696">
    <property type="entry name" value="Rhs_assc_core"/>
    <property type="match status" value="1"/>
</dbReference>
<reference evidence="3 4" key="1">
    <citation type="submission" date="2017-01" db="EMBL/GenBank/DDBJ databases">
        <authorList>
            <person name="Varghese N."/>
            <person name="Submissions S."/>
        </authorList>
    </citation>
    <scope>NUCLEOTIDE SEQUENCE [LARGE SCALE GENOMIC DNA]</scope>
    <source>
        <strain evidence="3 4">ATCC 23464</strain>
    </source>
</reference>
<feature type="compositionally biased region" description="Low complexity" evidence="1">
    <location>
        <begin position="235"/>
        <end position="250"/>
    </location>
</feature>
<evidence type="ECO:0000256" key="1">
    <source>
        <dbReference type="SAM" id="MobiDB-lite"/>
    </source>
</evidence>